<keyword evidence="2" id="KW-1185">Reference proteome</keyword>
<dbReference type="Gene3D" id="3.40.50.1000">
    <property type="entry name" value="HAD superfamily/HAD-like"/>
    <property type="match status" value="1"/>
</dbReference>
<dbReference type="Gene3D" id="1.10.150.240">
    <property type="entry name" value="Putative phosphatase, domain 2"/>
    <property type="match status" value="1"/>
</dbReference>
<keyword evidence="1" id="KW-0378">Hydrolase</keyword>
<dbReference type="InterPro" id="IPR052550">
    <property type="entry name" value="Pyrimidine_5'-ntase_YjjG"/>
</dbReference>
<dbReference type="AlphaFoldDB" id="A0A401IWA8"/>
<dbReference type="PRINTS" id="PR00413">
    <property type="entry name" value="HADHALOGNASE"/>
</dbReference>
<dbReference type="Proteomes" id="UP000286848">
    <property type="component" value="Unassembled WGS sequence"/>
</dbReference>
<dbReference type="NCBIfam" id="TIGR01549">
    <property type="entry name" value="HAD-SF-IA-v1"/>
    <property type="match status" value="1"/>
</dbReference>
<dbReference type="GO" id="GO:0008253">
    <property type="term" value="F:5'-nucleotidase activity"/>
    <property type="evidence" value="ECO:0007669"/>
    <property type="project" value="InterPro"/>
</dbReference>
<dbReference type="SFLD" id="SFLDS00003">
    <property type="entry name" value="Haloacid_Dehalogenase"/>
    <property type="match status" value="1"/>
</dbReference>
<dbReference type="InterPro" id="IPR023214">
    <property type="entry name" value="HAD_sf"/>
</dbReference>
<dbReference type="NCBIfam" id="TIGR01509">
    <property type="entry name" value="HAD-SF-IA-v3"/>
    <property type="match status" value="1"/>
</dbReference>
<dbReference type="InterPro" id="IPR036412">
    <property type="entry name" value="HAD-like_sf"/>
</dbReference>
<dbReference type="PANTHER" id="PTHR47478:SF1">
    <property type="entry name" value="PYRIMIDINE 5'-NUCLEOTIDASE YJJG"/>
    <property type="match status" value="1"/>
</dbReference>
<dbReference type="OrthoDB" id="9802350at2"/>
<protein>
    <submittedName>
        <fullName evidence="1">HAD family hydrolase</fullName>
    </submittedName>
</protein>
<name>A0A401IWA8_9LACO</name>
<dbReference type="RefSeq" id="WP_124978456.1">
    <property type="nucleotide sequence ID" value="NZ_BFFP01000058.1"/>
</dbReference>
<dbReference type="InterPro" id="IPR023198">
    <property type="entry name" value="PGP-like_dom2"/>
</dbReference>
<dbReference type="InterPro" id="IPR006439">
    <property type="entry name" value="HAD-SF_hydro_IA"/>
</dbReference>
<evidence type="ECO:0000313" key="2">
    <source>
        <dbReference type="Proteomes" id="UP000286848"/>
    </source>
</evidence>
<dbReference type="NCBIfam" id="TIGR02254">
    <property type="entry name" value="YjjG_YfnB"/>
    <property type="match status" value="1"/>
</dbReference>
<dbReference type="SUPFAM" id="SSF56784">
    <property type="entry name" value="HAD-like"/>
    <property type="match status" value="1"/>
</dbReference>
<gene>
    <name evidence="1" type="ORF">LFYK43_22830</name>
</gene>
<dbReference type="InterPro" id="IPR011951">
    <property type="entry name" value="HAD-SF_hydro_IA_YjjG/PynA"/>
</dbReference>
<proteinExistence type="predicted"/>
<dbReference type="Pfam" id="PF13419">
    <property type="entry name" value="HAD_2"/>
    <property type="match status" value="1"/>
</dbReference>
<sequence>MNEKYQTLIFDLDDTLLNFKSAEKQALQALFSDLKVKADSAALQAFSVYNQSLWKKLEKKEITRSQLFEQRFQIFFKNYYQLEVSGLKCSQQYLSYLANGHEEIKGATQMLTQLKTENKQLFLATNGVAFVQEQRLKDSNLVSFFDQIFVSEKVGCEKPDPRFFAYLFEHSNALPQKTAMVGDSLSSDILGGSKAGIDTFWFNPTQTDNFTQVQPTYQISALDEILKYA</sequence>
<dbReference type="PANTHER" id="PTHR47478">
    <property type="match status" value="1"/>
</dbReference>
<comment type="caution">
    <text evidence="1">The sequence shown here is derived from an EMBL/GenBank/DDBJ whole genome shotgun (WGS) entry which is preliminary data.</text>
</comment>
<organism evidence="1 2">
    <name type="scientific">Ligilactobacillus salitolerans</name>
    <dbReference type="NCBI Taxonomy" id="1808352"/>
    <lineage>
        <taxon>Bacteria</taxon>
        <taxon>Bacillati</taxon>
        <taxon>Bacillota</taxon>
        <taxon>Bacilli</taxon>
        <taxon>Lactobacillales</taxon>
        <taxon>Lactobacillaceae</taxon>
        <taxon>Ligilactobacillus</taxon>
    </lineage>
</organism>
<evidence type="ECO:0000313" key="1">
    <source>
        <dbReference type="EMBL" id="GBG95824.1"/>
    </source>
</evidence>
<dbReference type="SFLD" id="SFLDG01129">
    <property type="entry name" value="C1.5:_HAD__Beta-PGM__Phosphata"/>
    <property type="match status" value="1"/>
</dbReference>
<dbReference type="InterPro" id="IPR041492">
    <property type="entry name" value="HAD_2"/>
</dbReference>
<reference evidence="1 2" key="1">
    <citation type="journal article" date="2019" name="Int. J. Syst. Evol. Microbiol.">
        <title>Lactobacillus salitolerans sp. nov., a novel lactic acid bacterium isolated from spent mushroom substrates.</title>
        <authorList>
            <person name="Tohno M."/>
            <person name="Tanizawa Y."/>
            <person name="Kojima Y."/>
            <person name="Sakamoto M."/>
            <person name="Nakamura Y."/>
            <person name="Ohkuma M."/>
            <person name="Kobayashi H."/>
        </authorList>
    </citation>
    <scope>NUCLEOTIDE SEQUENCE [LARGE SCALE GENOMIC DNA]</scope>
    <source>
        <strain evidence="1 2">YK43</strain>
    </source>
</reference>
<dbReference type="EMBL" id="BFFP01000058">
    <property type="protein sequence ID" value="GBG95824.1"/>
    <property type="molecule type" value="Genomic_DNA"/>
</dbReference>
<accession>A0A401IWA8</accession>